<name>A0A845SFX5_9GAMM</name>
<dbReference type="PANTHER" id="PTHR40841:SF2">
    <property type="entry name" value="SIDEROPHORE-DEGRADING ESTERASE (EUROFUNG)"/>
    <property type="match status" value="1"/>
</dbReference>
<dbReference type="InterPro" id="IPR029058">
    <property type="entry name" value="AB_hydrolase_fold"/>
</dbReference>
<keyword evidence="2" id="KW-0378">Hydrolase</keyword>
<protein>
    <submittedName>
        <fullName evidence="3">Salmochelin siderophore protein IroE</fullName>
    </submittedName>
</protein>
<dbReference type="GO" id="GO:0016788">
    <property type="term" value="F:hydrolase activity, acting on ester bonds"/>
    <property type="evidence" value="ECO:0007669"/>
    <property type="project" value="TreeGrafter"/>
</dbReference>
<proteinExistence type="inferred from homology"/>
<evidence type="ECO:0000256" key="1">
    <source>
        <dbReference type="ARBA" id="ARBA00005622"/>
    </source>
</evidence>
<keyword evidence="4" id="KW-1185">Reference proteome</keyword>
<evidence type="ECO:0000256" key="2">
    <source>
        <dbReference type="ARBA" id="ARBA00022801"/>
    </source>
</evidence>
<comment type="similarity">
    <text evidence="1">Belongs to the esterase D family.</text>
</comment>
<dbReference type="PANTHER" id="PTHR40841">
    <property type="entry name" value="SIDEROPHORE TRIACETYLFUSARININE C ESTERASE"/>
    <property type="match status" value="1"/>
</dbReference>
<reference evidence="3 4" key="2">
    <citation type="submission" date="2020-02" db="EMBL/GenBank/DDBJ databases">
        <title>The new genus of Enterobacteriales.</title>
        <authorList>
            <person name="Kim I.S."/>
        </authorList>
    </citation>
    <scope>NUCLEOTIDE SEQUENCE [LARGE SCALE GENOMIC DNA]</scope>
    <source>
        <strain evidence="3 4">SAP-6</strain>
    </source>
</reference>
<dbReference type="Proteomes" id="UP000461443">
    <property type="component" value="Unassembled WGS sequence"/>
</dbReference>
<gene>
    <name evidence="3" type="ORF">GRH90_02345</name>
</gene>
<comment type="caution">
    <text evidence="3">The sequence shown here is derived from an EMBL/GenBank/DDBJ whole genome shotgun (WGS) entry which is preliminary data.</text>
</comment>
<dbReference type="InterPro" id="IPR052558">
    <property type="entry name" value="Siderophore_Hydrolase_D"/>
</dbReference>
<dbReference type="SUPFAM" id="SSF53474">
    <property type="entry name" value="alpha/beta-Hydrolases"/>
    <property type="match status" value="1"/>
</dbReference>
<dbReference type="EMBL" id="WUBS01000002">
    <property type="protein sequence ID" value="NDL61608.1"/>
    <property type="molecule type" value="Genomic_DNA"/>
</dbReference>
<dbReference type="RefSeq" id="WP_162364303.1">
    <property type="nucleotide sequence ID" value="NZ_WUBS01000002.1"/>
</dbReference>
<dbReference type="Gene3D" id="3.40.50.1820">
    <property type="entry name" value="alpha/beta hydrolase"/>
    <property type="match status" value="1"/>
</dbReference>
<sequence length="321" mass="36082">MNGRKYRNSYQHMAMFSAVFFIILLYAGNSNAKPDMKPLGPNIAERGSSFYHFSVSRFDSADGKRHYKIWTGIPDKSPPTSGFPILYMLDGNAVMDRLSDTLLKELSEKTPPVIVAIGYQTEFPFEPNARAYDYTPLGKQNSKEYGDPERYGRKGGGSAMFRQLLEDGISLKVEKDIKINPYERGIWGHSYGGLFVMDAYLSSSFFKFYYAASPSLERDDFALLSKLGHINKRNFSNKQLYLMEGTGAPGKKVTGEVPDALSKVRRTLSSLRADGLPAAYWLYPGLTHGEMFNVSFQSALLHIGTLSGNRSKFCHLHYFSD</sequence>
<evidence type="ECO:0000313" key="4">
    <source>
        <dbReference type="Proteomes" id="UP000461443"/>
    </source>
</evidence>
<organism evidence="3 4">
    <name type="scientific">Acerihabitans arboris</name>
    <dbReference type="NCBI Taxonomy" id="2691583"/>
    <lineage>
        <taxon>Bacteria</taxon>
        <taxon>Pseudomonadati</taxon>
        <taxon>Pseudomonadota</taxon>
        <taxon>Gammaproteobacteria</taxon>
        <taxon>Enterobacterales</taxon>
        <taxon>Pectobacteriaceae</taxon>
        <taxon>Acerihabitans</taxon>
    </lineage>
</organism>
<reference evidence="3 4" key="1">
    <citation type="submission" date="2019-12" db="EMBL/GenBank/DDBJ databases">
        <authorList>
            <person name="Lee S.D."/>
        </authorList>
    </citation>
    <scope>NUCLEOTIDE SEQUENCE [LARGE SCALE GENOMIC DNA]</scope>
    <source>
        <strain evidence="3 4">SAP-6</strain>
    </source>
</reference>
<evidence type="ECO:0000313" key="3">
    <source>
        <dbReference type="EMBL" id="NDL61608.1"/>
    </source>
</evidence>
<dbReference type="Pfam" id="PF00756">
    <property type="entry name" value="Esterase"/>
    <property type="match status" value="1"/>
</dbReference>
<accession>A0A845SFX5</accession>
<dbReference type="AlphaFoldDB" id="A0A845SFX5"/>
<dbReference type="InterPro" id="IPR000801">
    <property type="entry name" value="Esterase-like"/>
</dbReference>